<keyword evidence="14" id="KW-1185">Reference proteome</keyword>
<comment type="caution">
    <text evidence="13">The sequence shown here is derived from an EMBL/GenBank/DDBJ whole genome shotgun (WGS) entry which is preliminary data.</text>
</comment>
<keyword evidence="7 11" id="KW-0472">Membrane</keyword>
<proteinExistence type="inferred from homology"/>
<dbReference type="InterPro" id="IPR050448">
    <property type="entry name" value="OpgB/LTA_synthase_biosynth"/>
</dbReference>
<feature type="transmembrane region" description="Helical" evidence="11">
    <location>
        <begin position="149"/>
        <end position="170"/>
    </location>
</feature>
<dbReference type="InterPro" id="IPR012160">
    <property type="entry name" value="LtaS-like"/>
</dbReference>
<feature type="binding site" evidence="10">
    <location>
        <position position="468"/>
    </location>
    <ligand>
        <name>Mn(2+)</name>
        <dbReference type="ChEBI" id="CHEBI:29035"/>
    </ligand>
</feature>
<dbReference type="RefSeq" id="WP_066618618.1">
    <property type="nucleotide sequence ID" value="NZ_FQXL01000010.1"/>
</dbReference>
<evidence type="ECO:0000256" key="4">
    <source>
        <dbReference type="ARBA" id="ARBA00022475"/>
    </source>
</evidence>
<evidence type="ECO:0000256" key="10">
    <source>
        <dbReference type="PIRSR" id="PIRSR005091-3"/>
    </source>
</evidence>
<evidence type="ECO:0000256" key="1">
    <source>
        <dbReference type="ARBA" id="ARBA00004651"/>
    </source>
</evidence>
<evidence type="ECO:0000256" key="7">
    <source>
        <dbReference type="ARBA" id="ARBA00023136"/>
    </source>
</evidence>
<feature type="binding site" evidence="10">
    <location>
        <position position="254"/>
    </location>
    <ligand>
        <name>Mn(2+)</name>
        <dbReference type="ChEBI" id="CHEBI:29035"/>
    </ligand>
</feature>
<evidence type="ECO:0000313" key="14">
    <source>
        <dbReference type="Proteomes" id="UP000076603"/>
    </source>
</evidence>
<dbReference type="Pfam" id="PF00884">
    <property type="entry name" value="Sulfatase"/>
    <property type="match status" value="1"/>
</dbReference>
<dbReference type="AlphaFoldDB" id="A0A161YSD3"/>
<feature type="binding site" evidence="9">
    <location>
        <position position="409"/>
    </location>
    <ligand>
        <name>substrate</name>
    </ligand>
</feature>
<comment type="similarity">
    <text evidence="3">Belongs to the LTA synthase family.</text>
</comment>
<evidence type="ECO:0000259" key="12">
    <source>
        <dbReference type="Pfam" id="PF00884"/>
    </source>
</evidence>
<dbReference type="InterPro" id="IPR000917">
    <property type="entry name" value="Sulfatase_N"/>
</dbReference>
<dbReference type="Gene3D" id="3.30.1120.170">
    <property type="match status" value="1"/>
</dbReference>
<organism evidence="13 14">
    <name type="scientific">Clostridium magnum DSM 2767</name>
    <dbReference type="NCBI Taxonomy" id="1121326"/>
    <lineage>
        <taxon>Bacteria</taxon>
        <taxon>Bacillati</taxon>
        <taxon>Bacillota</taxon>
        <taxon>Clostridia</taxon>
        <taxon>Eubacteriales</taxon>
        <taxon>Clostridiaceae</taxon>
        <taxon>Clostridium</taxon>
    </lineage>
</organism>
<dbReference type="PANTHER" id="PTHR47371:SF3">
    <property type="entry name" value="PHOSPHOGLYCEROL TRANSFERASE I"/>
    <property type="match status" value="1"/>
</dbReference>
<comment type="subcellular location">
    <subcellularLocation>
        <location evidence="1">Cell membrane</location>
        <topology evidence="1">Multi-pass membrane protein</topology>
    </subcellularLocation>
</comment>
<dbReference type="GO" id="GO:0046872">
    <property type="term" value="F:metal ion binding"/>
    <property type="evidence" value="ECO:0007669"/>
    <property type="project" value="UniProtKB-KW"/>
</dbReference>
<feature type="binding site" evidence="10">
    <location>
        <position position="469"/>
    </location>
    <ligand>
        <name>Mn(2+)</name>
        <dbReference type="ChEBI" id="CHEBI:29035"/>
    </ligand>
</feature>
<evidence type="ECO:0000256" key="8">
    <source>
        <dbReference type="PIRSR" id="PIRSR005091-1"/>
    </source>
</evidence>
<feature type="transmembrane region" description="Helical" evidence="11">
    <location>
        <begin position="67"/>
        <end position="87"/>
    </location>
</feature>
<accession>A0A161YSD3</accession>
<dbReference type="PATRIC" id="fig|1121326.3.peg.944"/>
<name>A0A161YSD3_9CLOT</name>
<dbReference type="PIRSF" id="PIRSF005091">
    <property type="entry name" value="Mmb_sulf_HI1246"/>
    <property type="match status" value="1"/>
</dbReference>
<keyword evidence="4" id="KW-1003">Cell membrane</keyword>
<feature type="active site" evidence="8">
    <location>
        <position position="296"/>
    </location>
</feature>
<dbReference type="STRING" id="1121326.CLMAG_09850"/>
<dbReference type="EMBL" id="LWAE01000001">
    <property type="protein sequence ID" value="KZL93932.1"/>
    <property type="molecule type" value="Genomic_DNA"/>
</dbReference>
<evidence type="ECO:0000256" key="11">
    <source>
        <dbReference type="SAM" id="Phobius"/>
    </source>
</evidence>
<dbReference type="Gene3D" id="3.40.720.10">
    <property type="entry name" value="Alkaline Phosphatase, subunit A"/>
    <property type="match status" value="1"/>
</dbReference>
<keyword evidence="9" id="KW-0464">Manganese</keyword>
<dbReference type="Proteomes" id="UP000076603">
    <property type="component" value="Unassembled WGS sequence"/>
</dbReference>
<dbReference type="InterPro" id="IPR017850">
    <property type="entry name" value="Alkaline_phosphatase_core_sf"/>
</dbReference>
<evidence type="ECO:0000256" key="3">
    <source>
        <dbReference type="ARBA" id="ARBA00009983"/>
    </source>
</evidence>
<evidence type="ECO:0000313" key="13">
    <source>
        <dbReference type="EMBL" id="KZL93932.1"/>
    </source>
</evidence>
<evidence type="ECO:0000256" key="5">
    <source>
        <dbReference type="ARBA" id="ARBA00022692"/>
    </source>
</evidence>
<feature type="domain" description="Sulfatase N-terminal" evidence="12">
    <location>
        <begin position="246"/>
        <end position="534"/>
    </location>
</feature>
<dbReference type="GO" id="GO:0005886">
    <property type="term" value="C:plasma membrane"/>
    <property type="evidence" value="ECO:0007669"/>
    <property type="project" value="UniProtKB-SubCell"/>
</dbReference>
<gene>
    <name evidence="13" type="primary">ltaS2_1</name>
    <name evidence="13" type="ORF">CLMAG_09850</name>
</gene>
<reference evidence="13 14" key="1">
    <citation type="submission" date="2016-04" db="EMBL/GenBank/DDBJ databases">
        <title>Genome sequence of Clostridium magnum DSM 2767.</title>
        <authorList>
            <person name="Poehlein A."/>
            <person name="Uhlig R."/>
            <person name="Fischer R."/>
            <person name="Bahl H."/>
            <person name="Daniel R."/>
        </authorList>
    </citation>
    <scope>NUCLEOTIDE SEQUENCE [LARGE SCALE GENOMIC DNA]</scope>
    <source>
        <strain evidence="13 14">DSM 2767</strain>
    </source>
</reference>
<evidence type="ECO:0000256" key="9">
    <source>
        <dbReference type="PIRSR" id="PIRSR005091-2"/>
    </source>
</evidence>
<feature type="transmembrane region" description="Helical" evidence="11">
    <location>
        <begin position="12"/>
        <end position="30"/>
    </location>
</feature>
<dbReference type="OrthoDB" id="5901192at2"/>
<keyword evidence="9" id="KW-0479">Metal-binding</keyword>
<feature type="transmembrane region" description="Helical" evidence="11">
    <location>
        <begin position="36"/>
        <end position="60"/>
    </location>
</feature>
<feature type="binding site" evidence="10">
    <location>
        <position position="296"/>
    </location>
    <ligand>
        <name>Mn(2+)</name>
        <dbReference type="ChEBI" id="CHEBI:29035"/>
    </ligand>
</feature>
<dbReference type="CDD" id="cd16015">
    <property type="entry name" value="LTA_synthase"/>
    <property type="match status" value="1"/>
</dbReference>
<comment type="pathway">
    <text evidence="2">Cell wall biogenesis; lipoteichoic acid biosynthesis.</text>
</comment>
<keyword evidence="6 11" id="KW-1133">Transmembrane helix</keyword>
<protein>
    <submittedName>
        <fullName evidence="13">Lipoteichoic acid synthase 2</fullName>
    </submittedName>
</protein>
<keyword evidence="5 11" id="KW-0812">Transmembrane</keyword>
<dbReference type="PANTHER" id="PTHR47371">
    <property type="entry name" value="LIPOTEICHOIC ACID SYNTHASE"/>
    <property type="match status" value="1"/>
</dbReference>
<sequence length="620" mass="71209">MDKINTFIRTYIDLILYITLMLIKVIIYGSEMRAEYFSYTSLFSPVLASLLFLAAISVILNRKKRIGFLYICNLLITLFIIGDLTYFRYFKDVISIPILISGLQLGAVKSSVASLFKFTDLIYAADFIFILPLVNRYKYKNGLDVRKSLSFSLFLVFFVIGLSINVKAFYSLSKEQPRLLSTMYNKVYIVRKLGILNYHFLDFYNSMYSSINRRIPVSKTKEAEIKTFLQNNSTNTYNLSGAAQGKNLIMIQVEALQDFTINSKINGQEITPNLNKWATRSVYFNNMYYQIAAGGTSDAEFMTNNSLYPAPSGSAYFLYSSNEFNSMPKNFKASGYNTAAFHGYRETFWNRNVIYKQFGFNNYYNENDYNIDDNVGLGLSDKSFFNQSIDKLKSLNSPYYAFLITLSSHFPYDDPSKYGDFNVGAYEGSLLGDYLKAIHYTDVQLGMFLDKLDSEGILKDSVVVLYGDHYAITRNHEKELSQFLNKTSPMSDIEWAKLQKIPMMIHFPDESIKGVNSINAGQMDIYPTICNLFNLPSKNLMGKDLFNSEQKNVVFRDGSFTDGNYYYLSQTDTFYDMSTNKKVEENEDLKNKKENAINQLEYSDAILKHNLLKKFESSSD</sequence>
<evidence type="ECO:0000256" key="6">
    <source>
        <dbReference type="ARBA" id="ARBA00022989"/>
    </source>
</evidence>
<evidence type="ECO:0000256" key="2">
    <source>
        <dbReference type="ARBA" id="ARBA00004936"/>
    </source>
</evidence>
<dbReference type="SUPFAM" id="SSF53649">
    <property type="entry name" value="Alkaline phosphatase-like"/>
    <property type="match status" value="1"/>
</dbReference>
<feature type="transmembrane region" description="Helical" evidence="11">
    <location>
        <begin position="121"/>
        <end position="137"/>
    </location>
</feature>